<sequence>MGVAVPGCRGTLGRCSGPRRGTRAVALNGEGGGGPLGGAGAVGAAGRRFPAGDPARGGRVRPAAVPDAAGAGRGGAPGPPVGPPSDAELLRRLRGDDDSAYRELFRRHSGAVRRYARTYCRDRHAADDLTAEAFTRTLQAVRRGGGPEEAVRAHLLAAVRQAADAWVRTARRERLVGDFVVFAVEAAWASAAGDAAESVADVPAVREAGRAPSVRAFRSLPERWQAVLWHTVVEGESPHEVAPLFGLTGGAAAALADRALEGLGRACLQAHVDRALTAGGDCARYADRLGAYARRGPRARAGRGLRGHLEGCAECRSAVGELARADAGLPVLLPVAVVGWIAAGYSFGAGGAGGAAGGDAGATVLPGGAGGVAAGDAGAVAADAV</sequence>
<dbReference type="GO" id="GO:0006352">
    <property type="term" value="P:DNA-templated transcription initiation"/>
    <property type="evidence" value="ECO:0007669"/>
    <property type="project" value="InterPro"/>
</dbReference>
<dbReference type="EMBL" id="JAAXOU010000191">
    <property type="protein sequence ID" value="NKY15564.1"/>
    <property type="molecule type" value="Genomic_DNA"/>
</dbReference>
<dbReference type="InterPro" id="IPR013324">
    <property type="entry name" value="RNA_pol_sigma_r3/r4-like"/>
</dbReference>
<dbReference type="PANTHER" id="PTHR43133:SF8">
    <property type="entry name" value="RNA POLYMERASE SIGMA FACTOR HI_1459-RELATED"/>
    <property type="match status" value="1"/>
</dbReference>
<name>A0AA44IEA6_STRE0</name>
<feature type="region of interest" description="Disordered" evidence="6">
    <location>
        <begin position="50"/>
        <end position="87"/>
    </location>
</feature>
<keyword evidence="4" id="KW-0238">DNA-binding</keyword>
<dbReference type="NCBIfam" id="TIGR02937">
    <property type="entry name" value="sigma70-ECF"/>
    <property type="match status" value="1"/>
</dbReference>
<dbReference type="InterPro" id="IPR013325">
    <property type="entry name" value="RNA_pol_sigma_r2"/>
</dbReference>
<comment type="caution">
    <text evidence="8">The sequence shown here is derived from an EMBL/GenBank/DDBJ whole genome shotgun (WGS) entry which is preliminary data.</text>
</comment>
<reference evidence="8 9" key="1">
    <citation type="submission" date="2020-04" db="EMBL/GenBank/DDBJ databases">
        <title>MicrobeNet Type strains.</title>
        <authorList>
            <person name="Nicholson A.C."/>
        </authorList>
    </citation>
    <scope>NUCLEOTIDE SEQUENCE [LARGE SCALE GENOMIC DNA]</scope>
    <source>
        <strain evidence="8 9">DSM 40738</strain>
    </source>
</reference>
<gene>
    <name evidence="8" type="ORF">HGA06_15815</name>
</gene>
<feature type="compositionally biased region" description="Low complexity" evidence="6">
    <location>
        <begin position="60"/>
        <end position="70"/>
    </location>
</feature>
<dbReference type="GO" id="GO:0016987">
    <property type="term" value="F:sigma factor activity"/>
    <property type="evidence" value="ECO:0007669"/>
    <property type="project" value="UniProtKB-KW"/>
</dbReference>
<keyword evidence="5" id="KW-0804">Transcription</keyword>
<evidence type="ECO:0000256" key="6">
    <source>
        <dbReference type="SAM" id="MobiDB-lite"/>
    </source>
</evidence>
<dbReference type="AlphaFoldDB" id="A0AA44IEA6"/>
<evidence type="ECO:0000256" key="3">
    <source>
        <dbReference type="ARBA" id="ARBA00023082"/>
    </source>
</evidence>
<proteinExistence type="inferred from homology"/>
<dbReference type="InterPro" id="IPR039425">
    <property type="entry name" value="RNA_pol_sigma-70-like"/>
</dbReference>
<protein>
    <submittedName>
        <fullName evidence="8">Sigma-70 family RNA polymerase sigma factor</fullName>
    </submittedName>
</protein>
<dbReference type="GO" id="GO:0003677">
    <property type="term" value="F:DNA binding"/>
    <property type="evidence" value="ECO:0007669"/>
    <property type="project" value="UniProtKB-KW"/>
</dbReference>
<dbReference type="Gene3D" id="1.10.1740.10">
    <property type="match status" value="1"/>
</dbReference>
<dbReference type="SUPFAM" id="SSF88659">
    <property type="entry name" value="Sigma3 and sigma4 domains of RNA polymerase sigma factors"/>
    <property type="match status" value="1"/>
</dbReference>
<comment type="similarity">
    <text evidence="1">Belongs to the sigma-70 factor family. ECF subfamily.</text>
</comment>
<dbReference type="SUPFAM" id="SSF88946">
    <property type="entry name" value="Sigma2 domain of RNA polymerase sigma factors"/>
    <property type="match status" value="1"/>
</dbReference>
<dbReference type="InterPro" id="IPR014284">
    <property type="entry name" value="RNA_pol_sigma-70_dom"/>
</dbReference>
<dbReference type="InterPro" id="IPR007627">
    <property type="entry name" value="RNA_pol_sigma70_r2"/>
</dbReference>
<evidence type="ECO:0000256" key="1">
    <source>
        <dbReference type="ARBA" id="ARBA00010641"/>
    </source>
</evidence>
<evidence type="ECO:0000313" key="9">
    <source>
        <dbReference type="Proteomes" id="UP000570003"/>
    </source>
</evidence>
<keyword evidence="2" id="KW-0805">Transcription regulation</keyword>
<dbReference type="Proteomes" id="UP000570003">
    <property type="component" value="Unassembled WGS sequence"/>
</dbReference>
<evidence type="ECO:0000256" key="2">
    <source>
        <dbReference type="ARBA" id="ARBA00023015"/>
    </source>
</evidence>
<accession>A0AA44IEA6</accession>
<keyword evidence="9" id="KW-1185">Reference proteome</keyword>
<feature type="non-terminal residue" evidence="8">
    <location>
        <position position="385"/>
    </location>
</feature>
<feature type="region of interest" description="Disordered" evidence="6">
    <location>
        <begin position="1"/>
        <end position="20"/>
    </location>
</feature>
<evidence type="ECO:0000256" key="5">
    <source>
        <dbReference type="ARBA" id="ARBA00023163"/>
    </source>
</evidence>
<dbReference type="Pfam" id="PF04542">
    <property type="entry name" value="Sigma70_r2"/>
    <property type="match status" value="1"/>
</dbReference>
<keyword evidence="3" id="KW-0731">Sigma factor</keyword>
<evidence type="ECO:0000256" key="4">
    <source>
        <dbReference type="ARBA" id="ARBA00023125"/>
    </source>
</evidence>
<organism evidence="8 9">
    <name type="scientific">Streptomyces somaliensis (strain ATCC 33201 / DSM 40738 / JCM 12659 / KCTC 9044 / NCTC 11332 / NRRL B-12077 / IP 733)</name>
    <dbReference type="NCBI Taxonomy" id="1134445"/>
    <lineage>
        <taxon>Bacteria</taxon>
        <taxon>Bacillati</taxon>
        <taxon>Actinomycetota</taxon>
        <taxon>Actinomycetes</taxon>
        <taxon>Kitasatosporales</taxon>
        <taxon>Streptomycetaceae</taxon>
        <taxon>Streptomyces</taxon>
    </lineage>
</organism>
<evidence type="ECO:0000259" key="7">
    <source>
        <dbReference type="Pfam" id="PF04542"/>
    </source>
</evidence>
<evidence type="ECO:0000313" key="8">
    <source>
        <dbReference type="EMBL" id="NKY15564.1"/>
    </source>
</evidence>
<feature type="domain" description="RNA polymerase sigma-70 region 2" evidence="7">
    <location>
        <begin position="104"/>
        <end position="172"/>
    </location>
</feature>
<dbReference type="PANTHER" id="PTHR43133">
    <property type="entry name" value="RNA POLYMERASE ECF-TYPE SIGMA FACTO"/>
    <property type="match status" value="1"/>
</dbReference>